<dbReference type="Pfam" id="PF04773">
    <property type="entry name" value="FecR"/>
    <property type="match status" value="1"/>
</dbReference>
<organism evidence="2 3">
    <name type="scientific">Solilutibacter pythonis</name>
    <dbReference type="NCBI Taxonomy" id="2483112"/>
    <lineage>
        <taxon>Bacteria</taxon>
        <taxon>Pseudomonadati</taxon>
        <taxon>Pseudomonadota</taxon>
        <taxon>Gammaproteobacteria</taxon>
        <taxon>Lysobacterales</taxon>
        <taxon>Lysobacteraceae</taxon>
        <taxon>Solilutibacter</taxon>
    </lineage>
</organism>
<dbReference type="Proteomes" id="UP000275012">
    <property type="component" value="Unassembled WGS sequence"/>
</dbReference>
<evidence type="ECO:0000313" key="3">
    <source>
        <dbReference type="Proteomes" id="UP000275012"/>
    </source>
</evidence>
<protein>
    <recommendedName>
        <fullName evidence="1">FecR protein domain-containing protein</fullName>
    </recommendedName>
</protein>
<dbReference type="PANTHER" id="PTHR30273">
    <property type="entry name" value="PERIPLASMIC SIGNAL SENSOR AND SIGMA FACTOR ACTIVATOR FECR-RELATED"/>
    <property type="match status" value="1"/>
</dbReference>
<comment type="caution">
    <text evidence="2">The sequence shown here is derived from an EMBL/GenBank/DDBJ whole genome shotgun (WGS) entry which is preliminary data.</text>
</comment>
<evidence type="ECO:0000313" key="2">
    <source>
        <dbReference type="EMBL" id="RMH92880.1"/>
    </source>
</evidence>
<accession>A0A3M2HZ01</accession>
<dbReference type="InterPro" id="IPR012373">
    <property type="entry name" value="Ferrdict_sens_TM"/>
</dbReference>
<feature type="domain" description="FecR protein" evidence="1">
    <location>
        <begin position="159"/>
        <end position="251"/>
    </location>
</feature>
<dbReference type="EMBL" id="RFLY01000009">
    <property type="protein sequence ID" value="RMH92880.1"/>
    <property type="molecule type" value="Genomic_DNA"/>
</dbReference>
<reference evidence="2 3" key="1">
    <citation type="submission" date="2018-10" db="EMBL/GenBank/DDBJ databases">
        <title>Proposal of Lysobacter pythonis sp. nov. isolated from royal pythons (Python regius).</title>
        <authorList>
            <person name="Hans-Juergen B."/>
            <person name="Huptas C."/>
            <person name="Sandra B."/>
            <person name="Igor L."/>
            <person name="Joachim S."/>
            <person name="Siegfried S."/>
            <person name="Mareike W."/>
            <person name="Peter K."/>
        </authorList>
    </citation>
    <scope>NUCLEOTIDE SEQUENCE [LARGE SCALE GENOMIC DNA]</scope>
    <source>
        <strain evidence="2 3">4284/11</strain>
    </source>
</reference>
<evidence type="ECO:0000259" key="1">
    <source>
        <dbReference type="Pfam" id="PF04773"/>
    </source>
</evidence>
<dbReference type="AlphaFoldDB" id="A0A3M2HZ01"/>
<dbReference type="InterPro" id="IPR006860">
    <property type="entry name" value="FecR"/>
</dbReference>
<dbReference type="Gene3D" id="3.55.50.30">
    <property type="match status" value="1"/>
</dbReference>
<dbReference type="Gene3D" id="2.60.120.1440">
    <property type="match status" value="1"/>
</dbReference>
<gene>
    <name evidence="2" type="ORF">EBB59_07960</name>
</gene>
<keyword evidence="3" id="KW-1185">Reference proteome</keyword>
<dbReference type="PANTHER" id="PTHR30273:SF2">
    <property type="entry name" value="PROTEIN FECR"/>
    <property type="match status" value="1"/>
</dbReference>
<sequence>MSAPAWSHELGMDTDVKIYRASQREERERIARQAAEWLYVMKGDPGDEDREAFGAWIVASQVHLREFLIADMLERELSVGGLDGFDVDAVVAAARARDGGNVVRLDVAPIAPRPVAAHPRSPWWRRLGPRRLAAAAAAFVLVGLLVWRGGPVERPVAVEYSTSIGQKRTLALSDGSRIVLSPRSGIEVAFSGEARDIRLRYGEADFEVARDAARPFRVHAGESLIQAIGTRFSVNRLPSGTRVSVSHGVVKVSKQQTLPLGAERWLAALGERRAPKDSLRAPVRLSSGEAVRISGDGRTLARADAATEEVVSEAPATNARRLVFRDASLADIAEEFNRYNRQQIEVEGESAARQRYSGVFDATDPESFLQFVACCSSLKVTEAGGHTLIQERD</sequence>
<dbReference type="GO" id="GO:0016989">
    <property type="term" value="F:sigma factor antagonist activity"/>
    <property type="evidence" value="ECO:0007669"/>
    <property type="project" value="TreeGrafter"/>
</dbReference>
<proteinExistence type="predicted"/>
<name>A0A3M2HZ01_9GAMM</name>